<dbReference type="InterPro" id="IPR001995">
    <property type="entry name" value="Peptidase_A2_cat"/>
</dbReference>
<dbReference type="Gene3D" id="3.10.10.10">
    <property type="entry name" value="HIV Type 1 Reverse Transcriptase, subunit A, domain 1"/>
    <property type="match status" value="1"/>
</dbReference>
<protein>
    <recommendedName>
        <fullName evidence="2">Peptidase A2 domain-containing protein</fullName>
    </recommendedName>
</protein>
<dbReference type="SUPFAM" id="SSF56672">
    <property type="entry name" value="DNA/RNA polymerases"/>
    <property type="match status" value="1"/>
</dbReference>
<keyword evidence="4" id="KW-1185">Reference proteome</keyword>
<feature type="non-terminal residue" evidence="3">
    <location>
        <position position="1"/>
    </location>
</feature>
<evidence type="ECO:0000259" key="2">
    <source>
        <dbReference type="PROSITE" id="PS50175"/>
    </source>
</evidence>
<sequence length="430" mass="46580">CGTPPGTRKIPGPSVLIFMGTGMAYRHHAPLTTHIRINDVGGVPLSSLLDTGASLSVIDRHLLEMLGGTVVCQAMPIQGLGSTTSLGWSTVTFFLDATTEKGRPAELCVTRDAVVPARSHAWVPVDTASLAPGLDHTAHPRLAVDATESVRLAGPLAVIHSQTSHVLLTNLGTSDAHLARRTPVADAVVAQLGDVDVVSAHTFELHAGSVAAQMHTVDPSAPAAFETDADPLEMCEQVDDATFPSPLKDDTTVLVNGAFKVGVDAWGRPPDAVVEVLRRHREAFALDGRPGRVVGHEMPIDLADDRELHPEAPRRASPEKQRAMDAAIDQLLEWDVIEPSNSPISFPVLMIRQYAKWRFCVDYRQLNAQTIPDAYSLPTTDSIFNSLAGKRMYSSLDAIRGYHQLPVRESDRWKTAFTCHRGLCQFKTVL</sequence>
<dbReference type="Pfam" id="PF00078">
    <property type="entry name" value="RVT_1"/>
    <property type="match status" value="1"/>
</dbReference>
<reference evidence="3" key="2">
    <citation type="journal article" date="2019" name="IMA Fungus">
        <title>Genome sequencing and comparison of five Tilletia species to identify candidate genes for the detection of regulated species infecting wheat.</title>
        <authorList>
            <person name="Nguyen H.D.T."/>
            <person name="Sultana T."/>
            <person name="Kesanakurti P."/>
            <person name="Hambleton S."/>
        </authorList>
    </citation>
    <scope>NUCLEOTIDE SEQUENCE</scope>
    <source>
        <strain evidence="3">DAOMC 236422</strain>
    </source>
</reference>
<dbReference type="EMBL" id="LWDG02001048">
    <property type="protein sequence ID" value="KAE8261186.1"/>
    <property type="molecule type" value="Genomic_DNA"/>
</dbReference>
<gene>
    <name evidence="3" type="ORF">A4X09_0g7698</name>
</gene>
<dbReference type="SUPFAM" id="SSF50630">
    <property type="entry name" value="Acid proteases"/>
    <property type="match status" value="1"/>
</dbReference>
<dbReference type="InterPro" id="IPR021109">
    <property type="entry name" value="Peptidase_aspartic_dom_sf"/>
</dbReference>
<dbReference type="InterPro" id="IPR043128">
    <property type="entry name" value="Rev_trsase/Diguanyl_cyclase"/>
</dbReference>
<dbReference type="PANTHER" id="PTHR24559">
    <property type="entry name" value="TRANSPOSON TY3-I GAG-POL POLYPROTEIN"/>
    <property type="match status" value="1"/>
</dbReference>
<proteinExistence type="predicted"/>
<dbReference type="PANTHER" id="PTHR24559:SF444">
    <property type="entry name" value="REVERSE TRANSCRIPTASE DOMAIN-CONTAINING PROTEIN"/>
    <property type="match status" value="1"/>
</dbReference>
<keyword evidence="1" id="KW-0378">Hydrolase</keyword>
<name>A0A8X7N1Q1_9BASI</name>
<comment type="caution">
    <text evidence="3">The sequence shown here is derived from an EMBL/GenBank/DDBJ whole genome shotgun (WGS) entry which is preliminary data.</text>
</comment>
<evidence type="ECO:0000256" key="1">
    <source>
        <dbReference type="ARBA" id="ARBA00022801"/>
    </source>
</evidence>
<feature type="domain" description="Peptidase A2" evidence="2">
    <location>
        <begin position="45"/>
        <end position="84"/>
    </location>
</feature>
<dbReference type="GO" id="GO:0006508">
    <property type="term" value="P:proteolysis"/>
    <property type="evidence" value="ECO:0007669"/>
    <property type="project" value="InterPro"/>
</dbReference>
<dbReference type="Gene3D" id="3.30.70.270">
    <property type="match status" value="1"/>
</dbReference>
<dbReference type="PROSITE" id="PS50175">
    <property type="entry name" value="ASP_PROT_RETROV"/>
    <property type="match status" value="1"/>
</dbReference>
<dbReference type="GO" id="GO:0004190">
    <property type="term" value="F:aspartic-type endopeptidase activity"/>
    <property type="evidence" value="ECO:0007669"/>
    <property type="project" value="InterPro"/>
</dbReference>
<reference evidence="3" key="1">
    <citation type="submission" date="2016-04" db="EMBL/GenBank/DDBJ databases">
        <authorList>
            <person name="Nguyen H.D."/>
            <person name="Samba Siva P."/>
            <person name="Cullis J."/>
            <person name="Levesque C.A."/>
            <person name="Hambleton S."/>
        </authorList>
    </citation>
    <scope>NUCLEOTIDE SEQUENCE</scope>
    <source>
        <strain evidence="3">DAOMC 236422</strain>
    </source>
</reference>
<accession>A0A8X7N1Q1</accession>
<dbReference type="InterPro" id="IPR000477">
    <property type="entry name" value="RT_dom"/>
</dbReference>
<organism evidence="3 4">
    <name type="scientific">Tilletia walkeri</name>
    <dbReference type="NCBI Taxonomy" id="117179"/>
    <lineage>
        <taxon>Eukaryota</taxon>
        <taxon>Fungi</taxon>
        <taxon>Dikarya</taxon>
        <taxon>Basidiomycota</taxon>
        <taxon>Ustilaginomycotina</taxon>
        <taxon>Exobasidiomycetes</taxon>
        <taxon>Tilletiales</taxon>
        <taxon>Tilletiaceae</taxon>
        <taxon>Tilletia</taxon>
    </lineage>
</organism>
<dbReference type="InterPro" id="IPR043502">
    <property type="entry name" value="DNA/RNA_pol_sf"/>
</dbReference>
<evidence type="ECO:0000313" key="4">
    <source>
        <dbReference type="Proteomes" id="UP000078113"/>
    </source>
</evidence>
<dbReference type="Proteomes" id="UP000078113">
    <property type="component" value="Unassembled WGS sequence"/>
</dbReference>
<dbReference type="InterPro" id="IPR053134">
    <property type="entry name" value="RNA-dir_DNA_polymerase"/>
</dbReference>
<dbReference type="CDD" id="cd01647">
    <property type="entry name" value="RT_LTR"/>
    <property type="match status" value="1"/>
</dbReference>
<dbReference type="AlphaFoldDB" id="A0A8X7N1Q1"/>
<evidence type="ECO:0000313" key="3">
    <source>
        <dbReference type="EMBL" id="KAE8261186.1"/>
    </source>
</evidence>